<keyword evidence="3 4" id="KW-0418">Kinase</keyword>
<dbReference type="AlphaFoldDB" id="A0A7J3X5Z3"/>
<keyword evidence="2 4" id="KW-0808">Transferase</keyword>
<dbReference type="InterPro" id="IPR002139">
    <property type="entry name" value="Ribo/fructo_kinase"/>
</dbReference>
<dbReference type="PANTHER" id="PTHR10584:SF167">
    <property type="entry name" value="PFKB DOMAIN PROTEIN"/>
    <property type="match status" value="1"/>
</dbReference>
<dbReference type="Gene3D" id="3.40.1190.20">
    <property type="match status" value="1"/>
</dbReference>
<dbReference type="PRINTS" id="PR00990">
    <property type="entry name" value="RIBOKINASE"/>
</dbReference>
<feature type="domain" description="Carbohydrate kinase PfkB" evidence="5">
    <location>
        <begin position="3"/>
        <end position="287"/>
    </location>
</feature>
<evidence type="ECO:0000256" key="4">
    <source>
        <dbReference type="RuleBase" id="RU003704"/>
    </source>
</evidence>
<protein>
    <submittedName>
        <fullName evidence="6">Carbohydrate kinase family protein</fullName>
    </submittedName>
</protein>
<dbReference type="PANTHER" id="PTHR10584">
    <property type="entry name" value="SUGAR KINASE"/>
    <property type="match status" value="1"/>
</dbReference>
<accession>A0A7J3X5Z3</accession>
<name>A0A7J3X5Z3_THEPE</name>
<evidence type="ECO:0000256" key="3">
    <source>
        <dbReference type="ARBA" id="ARBA00022777"/>
    </source>
</evidence>
<proteinExistence type="inferred from homology"/>
<sequence length="321" mass="34452">MYDVVTVGHILLDLRFCVERFAAPDRESPITSQSHSVGGSAANVAIGVRRLGGLSKVIGKVGFDDFGKSALEDLAREGVDISNVRIDALGGRTGFTVVIIDSQGQIAMYGFKGAAEELLPDEVAPQAVSNARFMHIASLRLDTSVHAARLAKEKGITVTWDPGRVQAQLGLEKLKPIVSLSDIVFPNEHEARAITGEEDIDRAVDTLLSAGPKIVVVKRGARGVYVATQEQRFEVPAYLPGRVVDTTGAGDALVAGMIVGLKKYGLRDAARFATIVAGMKVTRLGSHEIPRLEEVEAEMLRIGWRPGVPPIEERWPGLGVD</sequence>
<dbReference type="PROSITE" id="PS00584">
    <property type="entry name" value="PFKB_KINASES_2"/>
    <property type="match status" value="1"/>
</dbReference>
<comment type="caution">
    <text evidence="6">The sequence shown here is derived from an EMBL/GenBank/DDBJ whole genome shotgun (WGS) entry which is preliminary data.</text>
</comment>
<dbReference type="InterPro" id="IPR011611">
    <property type="entry name" value="PfkB_dom"/>
</dbReference>
<evidence type="ECO:0000313" key="6">
    <source>
        <dbReference type="EMBL" id="HHP04542.1"/>
    </source>
</evidence>
<dbReference type="GO" id="GO:0006796">
    <property type="term" value="P:phosphate-containing compound metabolic process"/>
    <property type="evidence" value="ECO:0007669"/>
    <property type="project" value="UniProtKB-ARBA"/>
</dbReference>
<dbReference type="Pfam" id="PF00294">
    <property type="entry name" value="PfkB"/>
    <property type="match status" value="1"/>
</dbReference>
<organism evidence="6">
    <name type="scientific">Thermofilum pendens</name>
    <dbReference type="NCBI Taxonomy" id="2269"/>
    <lineage>
        <taxon>Archaea</taxon>
        <taxon>Thermoproteota</taxon>
        <taxon>Thermoprotei</taxon>
        <taxon>Thermofilales</taxon>
        <taxon>Thermofilaceae</taxon>
        <taxon>Thermofilum</taxon>
    </lineage>
</organism>
<gene>
    <name evidence="6" type="ORF">ENM88_02160</name>
</gene>
<dbReference type="InterPro" id="IPR029056">
    <property type="entry name" value="Ribokinase-like"/>
</dbReference>
<dbReference type="CDD" id="cd01942">
    <property type="entry name" value="ribokinase_group_A"/>
    <property type="match status" value="1"/>
</dbReference>
<dbReference type="PROSITE" id="PS00583">
    <property type="entry name" value="PFKB_KINASES_1"/>
    <property type="match status" value="1"/>
</dbReference>
<dbReference type="InterPro" id="IPR002173">
    <property type="entry name" value="Carboh/pur_kinase_PfkB_CS"/>
</dbReference>
<dbReference type="SUPFAM" id="SSF53613">
    <property type="entry name" value="Ribokinase-like"/>
    <property type="match status" value="1"/>
</dbReference>
<dbReference type="EMBL" id="DRZM01000075">
    <property type="protein sequence ID" value="HHP04542.1"/>
    <property type="molecule type" value="Genomic_DNA"/>
</dbReference>
<comment type="similarity">
    <text evidence="1 4">Belongs to the carbohydrate kinase PfkB family.</text>
</comment>
<reference evidence="6" key="1">
    <citation type="journal article" date="2020" name="mSystems">
        <title>Genome- and Community-Level Interaction Insights into Carbon Utilization and Element Cycling Functions of Hydrothermarchaeota in Hydrothermal Sediment.</title>
        <authorList>
            <person name="Zhou Z."/>
            <person name="Liu Y."/>
            <person name="Xu W."/>
            <person name="Pan J."/>
            <person name="Luo Z.H."/>
            <person name="Li M."/>
        </authorList>
    </citation>
    <scope>NUCLEOTIDE SEQUENCE [LARGE SCALE GENOMIC DNA]</scope>
    <source>
        <strain evidence="6">SpSt-1125</strain>
    </source>
</reference>
<evidence type="ECO:0000259" key="5">
    <source>
        <dbReference type="Pfam" id="PF00294"/>
    </source>
</evidence>
<evidence type="ECO:0000256" key="2">
    <source>
        <dbReference type="ARBA" id="ARBA00022679"/>
    </source>
</evidence>
<dbReference type="GO" id="GO:0016301">
    <property type="term" value="F:kinase activity"/>
    <property type="evidence" value="ECO:0007669"/>
    <property type="project" value="UniProtKB-KW"/>
</dbReference>
<evidence type="ECO:0000256" key="1">
    <source>
        <dbReference type="ARBA" id="ARBA00010688"/>
    </source>
</evidence>